<keyword evidence="3" id="KW-1185">Reference proteome</keyword>
<gene>
    <name evidence="2" type="ORF">RNB18_31790</name>
</gene>
<feature type="region of interest" description="Disordered" evidence="1">
    <location>
        <begin position="1"/>
        <end position="40"/>
    </location>
</feature>
<evidence type="ECO:0000313" key="2">
    <source>
        <dbReference type="EMBL" id="MDT0484705.1"/>
    </source>
</evidence>
<name>A0ABU2VHI3_9ACTN</name>
<dbReference type="EMBL" id="JAVREZ010000012">
    <property type="protein sequence ID" value="MDT0484705.1"/>
    <property type="molecule type" value="Genomic_DNA"/>
</dbReference>
<protein>
    <submittedName>
        <fullName evidence="2">Uncharacterized protein</fullName>
    </submittedName>
</protein>
<dbReference type="Gene3D" id="3.40.50.150">
    <property type="entry name" value="Vaccinia Virus protein VP39"/>
    <property type="match status" value="1"/>
</dbReference>
<sequence length="88" mass="9108">MERMRRRWSSEGCEGGGDGGGEREGGREGDGGAGEGGGLMAELAGMTLESRHSDWTGEEFTAESRSHVSVYRTAGPLLTGQVSDASGS</sequence>
<dbReference type="InterPro" id="IPR029063">
    <property type="entry name" value="SAM-dependent_MTases_sf"/>
</dbReference>
<organism evidence="2 3">
    <name type="scientific">Streptomyces doebereineriae</name>
    <dbReference type="NCBI Taxonomy" id="3075528"/>
    <lineage>
        <taxon>Bacteria</taxon>
        <taxon>Bacillati</taxon>
        <taxon>Actinomycetota</taxon>
        <taxon>Actinomycetes</taxon>
        <taxon>Kitasatosporales</taxon>
        <taxon>Streptomycetaceae</taxon>
        <taxon>Streptomyces</taxon>
    </lineage>
</organism>
<evidence type="ECO:0000256" key="1">
    <source>
        <dbReference type="SAM" id="MobiDB-lite"/>
    </source>
</evidence>
<feature type="compositionally biased region" description="Basic and acidic residues" evidence="1">
    <location>
        <begin position="20"/>
        <end position="30"/>
    </location>
</feature>
<dbReference type="RefSeq" id="WP_311717572.1">
    <property type="nucleotide sequence ID" value="NZ_JAVREZ010000012.1"/>
</dbReference>
<accession>A0ABU2VHI3</accession>
<comment type="caution">
    <text evidence="2">The sequence shown here is derived from an EMBL/GenBank/DDBJ whole genome shotgun (WGS) entry which is preliminary data.</text>
</comment>
<reference evidence="3" key="1">
    <citation type="submission" date="2023-07" db="EMBL/GenBank/DDBJ databases">
        <title>30 novel species of actinomycetes from the DSMZ collection.</title>
        <authorList>
            <person name="Nouioui I."/>
        </authorList>
    </citation>
    <scope>NUCLEOTIDE SEQUENCE [LARGE SCALE GENOMIC DNA]</scope>
    <source>
        <strain evidence="3">DSM 41640</strain>
    </source>
</reference>
<dbReference type="Proteomes" id="UP001183824">
    <property type="component" value="Unassembled WGS sequence"/>
</dbReference>
<evidence type="ECO:0000313" key="3">
    <source>
        <dbReference type="Proteomes" id="UP001183824"/>
    </source>
</evidence>
<proteinExistence type="predicted"/>